<gene>
    <name evidence="1" type="ORF">PsorP6_015674</name>
</gene>
<evidence type="ECO:0000313" key="2">
    <source>
        <dbReference type="Proteomes" id="UP001163321"/>
    </source>
</evidence>
<reference evidence="1 2" key="1">
    <citation type="journal article" date="2022" name="bioRxiv">
        <title>The genome of the oomycete Peronosclerospora sorghi, a cosmopolitan pathogen of maize and sorghum, is inflated with dispersed pseudogenes.</title>
        <authorList>
            <person name="Fletcher K."/>
            <person name="Martin F."/>
            <person name="Isakeit T."/>
            <person name="Cavanaugh K."/>
            <person name="Magill C."/>
            <person name="Michelmore R."/>
        </authorList>
    </citation>
    <scope>NUCLEOTIDE SEQUENCE [LARGE SCALE GENOMIC DNA]</scope>
    <source>
        <strain evidence="1">P6</strain>
    </source>
</reference>
<protein>
    <submittedName>
        <fullName evidence="1">Uncharacterized protein</fullName>
    </submittedName>
</protein>
<accession>A0ACC0WP02</accession>
<sequence>MHKHNHTGHFFNTAFQLAVRRIRWMLSVATILHWLSKTTRMWSMKQNEEHRSKISKRNGVTDIFADEDISSHVTNGNAGKAELLNERTEPEPPPSKGSHRLKFSKEFMEKYVPNRLESSGKMVILMELLQACQGVSDRVIIFSQSIPTLDIIDVSISKHNKYQRRRAKRINYLRIDGSTSQLDRFRHISQFNDLEEDVNVEKESIFVLETESSFLMCAGTHAMTIYVQIVSFWPDQTCLCISFVTIGTMEKKVYELQIRKEGVAKRIVDEKTTERKFMSSELQKYFIIEDFEDSLLHALGKVVDGKEAKTQALLHEDPVLENIVIECMTKVLLSPVKMEITRQITWLLRENGLLLGSSKKQCLKTICINSVHPMNKMNFCRYIDTSRWCIYCAAMEAISPSAVRMCWRLLVLLCLQKFNAFYASDRYQRELVDEDGKPIDRFLQVHYAEKIQPKLASDSDGGSGGFADMQQFSPE</sequence>
<comment type="caution">
    <text evidence="1">The sequence shown here is derived from an EMBL/GenBank/DDBJ whole genome shotgun (WGS) entry which is preliminary data.</text>
</comment>
<keyword evidence="2" id="KW-1185">Reference proteome</keyword>
<organism evidence="1 2">
    <name type="scientific">Peronosclerospora sorghi</name>
    <dbReference type="NCBI Taxonomy" id="230839"/>
    <lineage>
        <taxon>Eukaryota</taxon>
        <taxon>Sar</taxon>
        <taxon>Stramenopiles</taxon>
        <taxon>Oomycota</taxon>
        <taxon>Peronosporomycetes</taxon>
        <taxon>Peronosporales</taxon>
        <taxon>Peronosporaceae</taxon>
        <taxon>Peronosclerospora</taxon>
    </lineage>
</organism>
<proteinExistence type="predicted"/>
<evidence type="ECO:0000313" key="1">
    <source>
        <dbReference type="EMBL" id="KAI9920112.1"/>
    </source>
</evidence>
<name>A0ACC0WP02_9STRA</name>
<dbReference type="EMBL" id="CM047589">
    <property type="protein sequence ID" value="KAI9920112.1"/>
    <property type="molecule type" value="Genomic_DNA"/>
</dbReference>
<dbReference type="Proteomes" id="UP001163321">
    <property type="component" value="Chromosome 10"/>
</dbReference>